<reference evidence="2" key="1">
    <citation type="journal article" date="2019" name="Int. J. Syst. Evol. Microbiol.">
        <title>The Global Catalogue of Microorganisms (GCM) 10K type strain sequencing project: providing services to taxonomists for standard genome sequencing and annotation.</title>
        <authorList>
            <consortium name="The Broad Institute Genomics Platform"/>
            <consortium name="The Broad Institute Genome Sequencing Center for Infectious Disease"/>
            <person name="Wu L."/>
            <person name="Ma J."/>
        </authorList>
    </citation>
    <scope>NUCLEOTIDE SEQUENCE [LARGE SCALE GENOMIC DNA]</scope>
    <source>
        <strain evidence="2">CCUG 63419</strain>
    </source>
</reference>
<dbReference type="Pfam" id="PF13738">
    <property type="entry name" value="Pyr_redox_3"/>
    <property type="match status" value="1"/>
</dbReference>
<dbReference type="GO" id="GO:0016740">
    <property type="term" value="F:transferase activity"/>
    <property type="evidence" value="ECO:0007669"/>
    <property type="project" value="UniProtKB-KW"/>
</dbReference>
<dbReference type="PRINTS" id="PR00469">
    <property type="entry name" value="PNDRDTASEII"/>
</dbReference>
<sequence>MSVSIKMHEVIVVGGGFAGIGAVIKLREAGINDVLLLEKADELGGVWRENTYPGCACDVPSALYSFSFAPNPLWSRVFAGQAEIKAYLQGVAESYRVLPMVKFQHEVITAAWSDTDACWHLQTNHGEFHARFVIMAGGPMHEPVLPNVPGLSEFSGDVFHSSRWRHDIDLNNKRVAVIGTGASAIQFVPAIQPTVGKLTVFQRTPHWVLPKMDQALPGIVQRLFKRLPLAQLAVRGAVFGIFETLNGGMQNIAAMKQFQRLAKFNLHRAVKDPMLRSRLTPQYTIGCKRVLQSNDWYPALVQPNVDVVSSALAKVTGNTLVAADGSTYEADVIILGTGFEIAEPPIAKRVFNRYGQRMSDVWQGSPEGYMGTMVADCPNAFLMFGPNIAVSSSAFLIIEAQLAYVVDAIEKARELNLRSIETDPLRVADFNARVQSALEDSVWNRGGCTSYFIDRNGRNSTVWPWSTLEMKRQLSQFNLDEYRVTRA</sequence>
<keyword evidence="1" id="KW-0808">Transferase</keyword>
<dbReference type="InterPro" id="IPR036188">
    <property type="entry name" value="FAD/NAD-bd_sf"/>
</dbReference>
<evidence type="ECO:0000313" key="2">
    <source>
        <dbReference type="Proteomes" id="UP001597044"/>
    </source>
</evidence>
<dbReference type="PANTHER" id="PTHR42877:SF4">
    <property type="entry name" value="FAD_NAD(P)-BINDING DOMAIN-CONTAINING PROTEIN-RELATED"/>
    <property type="match status" value="1"/>
</dbReference>
<dbReference type="RefSeq" id="WP_379069716.1">
    <property type="nucleotide sequence ID" value="NZ_JBHTIT010000001.1"/>
</dbReference>
<dbReference type="EMBL" id="JBHTIT010000001">
    <property type="protein sequence ID" value="MFD0949744.1"/>
    <property type="molecule type" value="Genomic_DNA"/>
</dbReference>
<keyword evidence="1" id="KW-0503">Monooxygenase</keyword>
<dbReference type="PANTHER" id="PTHR42877">
    <property type="entry name" value="L-ORNITHINE N(5)-MONOOXYGENASE-RELATED"/>
    <property type="match status" value="1"/>
</dbReference>
<dbReference type="EC" id="1.14.13.-" evidence="1"/>
<dbReference type="Proteomes" id="UP001597044">
    <property type="component" value="Unassembled WGS sequence"/>
</dbReference>
<organism evidence="1 2">
    <name type="scientific">Paraperlucidibaca wandonensis</name>
    <dbReference type="NCBI Taxonomy" id="1268273"/>
    <lineage>
        <taxon>Bacteria</taxon>
        <taxon>Pseudomonadati</taxon>
        <taxon>Pseudomonadota</taxon>
        <taxon>Gammaproteobacteria</taxon>
        <taxon>Moraxellales</taxon>
        <taxon>Moraxellaceae</taxon>
        <taxon>Paraperlucidibaca</taxon>
    </lineage>
</organism>
<dbReference type="Gene3D" id="3.50.50.60">
    <property type="entry name" value="FAD/NAD(P)-binding domain"/>
    <property type="match status" value="3"/>
</dbReference>
<evidence type="ECO:0000313" key="1">
    <source>
        <dbReference type="EMBL" id="MFD0949744.1"/>
    </source>
</evidence>
<name>A0ABW3HEW5_9GAMM</name>
<dbReference type="SUPFAM" id="SSF51905">
    <property type="entry name" value="FAD/NAD(P)-binding domain"/>
    <property type="match status" value="2"/>
</dbReference>
<keyword evidence="1" id="KW-0560">Oxidoreductase</keyword>
<keyword evidence="2" id="KW-1185">Reference proteome</keyword>
<dbReference type="GO" id="GO:0004497">
    <property type="term" value="F:monooxygenase activity"/>
    <property type="evidence" value="ECO:0007669"/>
    <property type="project" value="UniProtKB-KW"/>
</dbReference>
<proteinExistence type="predicted"/>
<protein>
    <submittedName>
        <fullName evidence="1">Flavin-containing monooxygenase</fullName>
        <ecNumber evidence="1">1.14.13.-</ecNumber>
    </submittedName>
</protein>
<accession>A0ABW3HEW5</accession>
<comment type="caution">
    <text evidence="1">The sequence shown here is derived from an EMBL/GenBank/DDBJ whole genome shotgun (WGS) entry which is preliminary data.</text>
</comment>
<dbReference type="InterPro" id="IPR051209">
    <property type="entry name" value="FAD-bind_Monooxygenase_sf"/>
</dbReference>
<gene>
    <name evidence="1" type="ORF">ACFQ0F_04980</name>
</gene>